<organism evidence="9 10">
    <name type="scientific">Diplodia seriata</name>
    <dbReference type="NCBI Taxonomy" id="420778"/>
    <lineage>
        <taxon>Eukaryota</taxon>
        <taxon>Fungi</taxon>
        <taxon>Dikarya</taxon>
        <taxon>Ascomycota</taxon>
        <taxon>Pezizomycotina</taxon>
        <taxon>Dothideomycetes</taxon>
        <taxon>Dothideomycetes incertae sedis</taxon>
        <taxon>Botryosphaeriales</taxon>
        <taxon>Botryosphaeriaceae</taxon>
        <taxon>Diplodia</taxon>
    </lineage>
</organism>
<feature type="transmembrane region" description="Helical" evidence="7">
    <location>
        <begin position="114"/>
        <end position="139"/>
    </location>
</feature>
<evidence type="ECO:0000256" key="1">
    <source>
        <dbReference type="ARBA" id="ARBA00004141"/>
    </source>
</evidence>
<dbReference type="Gene3D" id="1.20.1250.20">
    <property type="entry name" value="MFS general substrate transporter like domains"/>
    <property type="match status" value="1"/>
</dbReference>
<evidence type="ECO:0000256" key="3">
    <source>
        <dbReference type="ARBA" id="ARBA00022989"/>
    </source>
</evidence>
<dbReference type="Proteomes" id="UP000034182">
    <property type="component" value="Unassembled WGS sequence"/>
</dbReference>
<evidence type="ECO:0000256" key="6">
    <source>
        <dbReference type="SAM" id="MobiDB-lite"/>
    </source>
</evidence>
<dbReference type="GO" id="GO:0022857">
    <property type="term" value="F:transmembrane transporter activity"/>
    <property type="evidence" value="ECO:0007669"/>
    <property type="project" value="InterPro"/>
</dbReference>
<feature type="region of interest" description="Disordered" evidence="6">
    <location>
        <begin position="1272"/>
        <end position="1317"/>
    </location>
</feature>
<feature type="region of interest" description="Disordered" evidence="6">
    <location>
        <begin position="1410"/>
        <end position="1432"/>
    </location>
</feature>
<dbReference type="GO" id="GO:0008270">
    <property type="term" value="F:zinc ion binding"/>
    <property type="evidence" value="ECO:0007669"/>
    <property type="project" value="InterPro"/>
</dbReference>
<evidence type="ECO:0000259" key="8">
    <source>
        <dbReference type="Pfam" id="PF00172"/>
    </source>
</evidence>
<feature type="transmembrane region" description="Helical" evidence="7">
    <location>
        <begin position="359"/>
        <end position="379"/>
    </location>
</feature>
<feature type="transmembrane region" description="Helical" evidence="7">
    <location>
        <begin position="145"/>
        <end position="164"/>
    </location>
</feature>
<dbReference type="Pfam" id="PF00172">
    <property type="entry name" value="Zn_clus"/>
    <property type="match status" value="1"/>
</dbReference>
<feature type="transmembrane region" description="Helical" evidence="7">
    <location>
        <begin position="176"/>
        <end position="197"/>
    </location>
</feature>
<gene>
    <name evidence="9" type="ORF">UCDDS831_g04051</name>
</gene>
<feature type="transmembrane region" description="Helical" evidence="7">
    <location>
        <begin position="385"/>
        <end position="406"/>
    </location>
</feature>
<name>A0A0G2EHV2_9PEZI</name>
<dbReference type="Pfam" id="PF07690">
    <property type="entry name" value="MFS_1"/>
    <property type="match status" value="1"/>
</dbReference>
<dbReference type="InterPro" id="IPR036864">
    <property type="entry name" value="Zn2-C6_fun-type_DNA-bd_sf"/>
</dbReference>
<evidence type="ECO:0000256" key="2">
    <source>
        <dbReference type="ARBA" id="ARBA00022692"/>
    </source>
</evidence>
<evidence type="ECO:0000313" key="10">
    <source>
        <dbReference type="Proteomes" id="UP000034182"/>
    </source>
</evidence>
<dbReference type="SUPFAM" id="SSF103473">
    <property type="entry name" value="MFS general substrate transporter"/>
    <property type="match status" value="1"/>
</dbReference>
<feature type="compositionally biased region" description="Polar residues" evidence="6">
    <location>
        <begin position="1300"/>
        <end position="1317"/>
    </location>
</feature>
<keyword evidence="3 7" id="KW-1133">Transmembrane helix</keyword>
<feature type="transmembrane region" description="Helical" evidence="7">
    <location>
        <begin position="418"/>
        <end position="442"/>
    </location>
</feature>
<keyword evidence="2 7" id="KW-0812">Transmembrane</keyword>
<accession>A0A0G2EHV2</accession>
<keyword evidence="4 7" id="KW-0472">Membrane</keyword>
<sequence length="1432" mass="159394">MTLRVTNPDVDDDSTQPLLASDSDSSSYGISNGSKAQDTSRQHDGSVTGVVHFEPGDAEDPRNWPRWKKWLMIGPIVLIDLSVSWGASGFSPASKKFAEDWGAPLSEYYGRRPIYIYSYFIFLCCLAASAVVPSLAVFIPIRIVSGYFASVTIANFGGTIADLYHPHDTGPAMSLYLWAATAGSPTGFFLMSFVAQTRGWRDVFWALFAINGGLWLIMTISLLFCGETRHSILLARRAEKERKQNHTSNIDVPDHLKKRGAKELFTVTLTRPFRFLASEAIITFAALYNGYLYGLSFLFNTAFVLVFGQGHGFDIIGVGVCFLGICVGISLGPITNIWQEKYYQRKVHESGGKNIPEARVQMGKLAAVAFPISLLWFAWTTSPSIHPIIPILASALWGWSFYTLILMTFTYTEDSYKVYSASALAGIGLVRNLFGAAFPLFAHGMFTRLGNQWATMTYDRILKRAELLVQYTLDQLHDERFGMFRRLEVMKDEIGPTSNTIMAPWDMDEDNPQQQQQQRESPVISNRRFIGLLRAHKTLSDAASLNAAHIRSINRQRASMIETLAALSRDPVQLQARILCIMVTTPHVYRRRTTTDDGGNDWLAGCIAFYGHGGGWGGIVGVGDTPSSNTTTTTPSFSTVVALDYPTTLSHLGPKPSTATITASNTSINTPTTATFPPRDPPHASYAWCPVTKTYFPLADMSAATIVDRHDADRSFAAADARNVIPMSRRVAEAWRARMFFLMPVKGKGEGGEWSKQQARWSYQIVLAPAPMASSTQLHQGGEGGISRKELDGVVLKWKNGCRPRMELMHLRRKVRCDKAQPCSACRRSGVECVFPVQRAQRKKHGRRNEELLRRLDHLEGLVDRLGGEVAVTAHAASGEPLPQPEQQSPADVVPGVSSAPPPHPLRPRGPPREDGTYPVMKEDGGRYLGEDFWTSLSTEVDGLRELLNEPESDEEPASTAHTSGSPPPAHDVYEKRLMNSLFVFSGDIEATDLRWLHPPAPQIRTLSDVYWDRVDPIYKVLHRPTTEPLLFDVAQDTASIPKGAGYEALLFAITKMPLNINDNDITPDTRFAPPERTGCTDLSFSRLCQEASMAAPKFFSPAPADVDDDQKRDQWQAQIQDEVERFKERLHDKFIMHVNPSIPIQFVISQVAQIVTSEFWLLVHYPIQTRRYAFKSKATKQEILNTAITHLRVDYGLQLHPSSSKYKWYYETYVQWHPLAVALAELCVQTRGALVDEAWSIVDAVYERARSRVTDVSLWRPVRKLHQKARRARATALRGRSGTTTTTTTTEDDEMMMSGTGSLETSESPASISERSMSQLPLDNLDRYLATTAGQQQQQQQQQQQAASYHSMADENRLAAFVSPLDILCSSAVDLSGMSLDAVDAAGAYGDPVNWQDWDDFVRSTWAAEDPNAPQQKTNTPEWLLDMGMGG</sequence>
<feature type="transmembrane region" description="Helical" evidence="7">
    <location>
        <begin position="315"/>
        <end position="338"/>
    </location>
</feature>
<feature type="compositionally biased region" description="Low complexity" evidence="6">
    <location>
        <begin position="21"/>
        <end position="34"/>
    </location>
</feature>
<feature type="domain" description="Zn(2)-C6 fungal-type" evidence="8">
    <location>
        <begin position="812"/>
        <end position="839"/>
    </location>
</feature>
<comment type="subcellular location">
    <subcellularLocation>
        <location evidence="1">Membrane</location>
        <topology evidence="1">Multi-pass membrane protein</topology>
    </subcellularLocation>
</comment>
<feature type="transmembrane region" description="Helical" evidence="7">
    <location>
        <begin position="281"/>
        <end position="303"/>
    </location>
</feature>
<dbReference type="GO" id="GO:0000981">
    <property type="term" value="F:DNA-binding transcription factor activity, RNA polymerase II-specific"/>
    <property type="evidence" value="ECO:0007669"/>
    <property type="project" value="InterPro"/>
</dbReference>
<dbReference type="Gene3D" id="4.10.240.10">
    <property type="entry name" value="Zn(2)-C6 fungal-type DNA-binding domain"/>
    <property type="match status" value="1"/>
</dbReference>
<comment type="caution">
    <text evidence="9">The sequence shown here is derived from an EMBL/GenBank/DDBJ whole genome shotgun (WGS) entry which is preliminary data.</text>
</comment>
<evidence type="ECO:0000256" key="5">
    <source>
        <dbReference type="ARBA" id="ARBA00023242"/>
    </source>
</evidence>
<keyword evidence="5" id="KW-0539">Nucleus</keyword>
<protein>
    <submittedName>
        <fullName evidence="9">Putative mfs multidrug transporter</fullName>
    </submittedName>
</protein>
<feature type="transmembrane region" description="Helical" evidence="7">
    <location>
        <begin position="203"/>
        <end position="226"/>
    </location>
</feature>
<evidence type="ECO:0000256" key="7">
    <source>
        <dbReference type="SAM" id="Phobius"/>
    </source>
</evidence>
<dbReference type="GO" id="GO:0005886">
    <property type="term" value="C:plasma membrane"/>
    <property type="evidence" value="ECO:0007669"/>
    <property type="project" value="TreeGrafter"/>
</dbReference>
<reference evidence="9 10" key="2">
    <citation type="submission" date="2015-05" db="EMBL/GenBank/DDBJ databases">
        <title>Distinctive expansion of gene families associated with plant cell wall degradation and secondary metabolism in the genomes of grapevine trunk pathogens.</title>
        <authorList>
            <person name="Lawrence D.P."/>
            <person name="Travadon R."/>
            <person name="Rolshausen P.E."/>
            <person name="Baumgartner K."/>
        </authorList>
    </citation>
    <scope>NUCLEOTIDE SEQUENCE [LARGE SCALE GENOMIC DNA]</scope>
    <source>
        <strain evidence="9">DS831</strain>
    </source>
</reference>
<feature type="compositionally biased region" description="Pro residues" evidence="6">
    <location>
        <begin position="900"/>
        <end position="909"/>
    </location>
</feature>
<reference evidence="9 10" key="1">
    <citation type="submission" date="2015-03" db="EMBL/GenBank/DDBJ databases">
        <authorList>
            <person name="Morales-Cruz A."/>
            <person name="Amrine K.C."/>
            <person name="Cantu D."/>
        </authorList>
    </citation>
    <scope>NUCLEOTIDE SEQUENCE [LARGE SCALE GENOMIC DNA]</scope>
    <source>
        <strain evidence="9">DS831</strain>
    </source>
</reference>
<dbReference type="InterPro" id="IPR011701">
    <property type="entry name" value="MFS"/>
</dbReference>
<dbReference type="PANTHER" id="PTHR23502:SF24">
    <property type="entry name" value="TRANSPORTER, PUTATIVE-RELATED"/>
    <property type="match status" value="1"/>
</dbReference>
<dbReference type="InterPro" id="IPR001138">
    <property type="entry name" value="Zn2Cys6_DnaBD"/>
</dbReference>
<evidence type="ECO:0000256" key="4">
    <source>
        <dbReference type="ARBA" id="ARBA00023136"/>
    </source>
</evidence>
<proteinExistence type="predicted"/>
<dbReference type="SUPFAM" id="SSF57701">
    <property type="entry name" value="Zn2/Cys6 DNA-binding domain"/>
    <property type="match status" value="1"/>
</dbReference>
<feature type="compositionally biased region" description="Low complexity" evidence="6">
    <location>
        <begin position="1275"/>
        <end position="1290"/>
    </location>
</feature>
<dbReference type="CDD" id="cd12148">
    <property type="entry name" value="fungal_TF_MHR"/>
    <property type="match status" value="1"/>
</dbReference>
<feature type="region of interest" description="Disordered" evidence="6">
    <location>
        <begin position="1"/>
        <end position="52"/>
    </location>
</feature>
<feature type="region of interest" description="Disordered" evidence="6">
    <location>
        <begin position="877"/>
        <end position="922"/>
    </location>
</feature>
<dbReference type="CDD" id="cd00067">
    <property type="entry name" value="GAL4"/>
    <property type="match status" value="1"/>
</dbReference>
<dbReference type="InterPro" id="IPR036259">
    <property type="entry name" value="MFS_trans_sf"/>
</dbReference>
<dbReference type="PANTHER" id="PTHR23502">
    <property type="entry name" value="MAJOR FACILITATOR SUPERFAMILY"/>
    <property type="match status" value="1"/>
</dbReference>
<dbReference type="EMBL" id="LAQI01000081">
    <property type="protein sequence ID" value="KKY21796.1"/>
    <property type="molecule type" value="Genomic_DNA"/>
</dbReference>
<feature type="compositionally biased region" description="Basic and acidic residues" evidence="6">
    <location>
        <begin position="911"/>
        <end position="922"/>
    </location>
</feature>
<feature type="region of interest" description="Disordered" evidence="6">
    <location>
        <begin position="949"/>
        <end position="972"/>
    </location>
</feature>
<evidence type="ECO:0000313" key="9">
    <source>
        <dbReference type="EMBL" id="KKY21796.1"/>
    </source>
</evidence>